<dbReference type="GO" id="GO:0003676">
    <property type="term" value="F:nucleic acid binding"/>
    <property type="evidence" value="ECO:0007669"/>
    <property type="project" value="InterPro"/>
</dbReference>
<dbReference type="InterPro" id="IPR002059">
    <property type="entry name" value="CSP_DNA-bd"/>
</dbReference>
<feature type="domain" description="CSD" evidence="2">
    <location>
        <begin position="87"/>
        <end position="148"/>
    </location>
</feature>
<feature type="compositionally biased region" description="Basic and acidic residues" evidence="1">
    <location>
        <begin position="20"/>
        <end position="33"/>
    </location>
</feature>
<dbReference type="CDD" id="cd04458">
    <property type="entry name" value="CSP_CDS"/>
    <property type="match status" value="1"/>
</dbReference>
<dbReference type="InterPro" id="IPR011129">
    <property type="entry name" value="CSD"/>
</dbReference>
<comment type="caution">
    <text evidence="3">The sequence shown here is derived from an EMBL/GenBank/DDBJ whole genome shotgun (WGS) entry which is preliminary data.</text>
</comment>
<dbReference type="Pfam" id="PF00313">
    <property type="entry name" value="CSD"/>
    <property type="match status" value="1"/>
</dbReference>
<dbReference type="InterPro" id="IPR012340">
    <property type="entry name" value="NA-bd_OB-fold"/>
</dbReference>
<dbReference type="PRINTS" id="PR00050">
    <property type="entry name" value="COLDSHOCK"/>
</dbReference>
<name>A0A3E2NX31_9SPHI</name>
<dbReference type="SMART" id="SM00357">
    <property type="entry name" value="CSP"/>
    <property type="match status" value="1"/>
</dbReference>
<dbReference type="OrthoDB" id="1493235at2"/>
<accession>A0A3E2NX31</accession>
<dbReference type="Proteomes" id="UP000260823">
    <property type="component" value="Unassembled WGS sequence"/>
</dbReference>
<dbReference type="EMBL" id="QWDE01000001">
    <property type="protein sequence ID" value="RFZ85575.1"/>
    <property type="molecule type" value="Genomic_DNA"/>
</dbReference>
<evidence type="ECO:0000256" key="1">
    <source>
        <dbReference type="SAM" id="MobiDB-lite"/>
    </source>
</evidence>
<sequence length="151" mass="17069">MGTSSETFNKKEREKKKLKKQQEKKEKAEDRKTNAAKGKGLEDMMAYVDANGNLTSVPQDLSLRKKVSADDIQIAVPKQEHVEEEIVRNGTVAFFNDSKGFGFIRDLQTQESIFVHVNALTEQIRENDKVTFEIEQGQKGPTAVKVKKTVK</sequence>
<dbReference type="InterPro" id="IPR050181">
    <property type="entry name" value="Cold_shock_domain"/>
</dbReference>
<proteinExistence type="predicted"/>
<dbReference type="RefSeq" id="WP_117382472.1">
    <property type="nucleotide sequence ID" value="NZ_QWDE01000001.1"/>
</dbReference>
<dbReference type="GO" id="GO:0005829">
    <property type="term" value="C:cytosol"/>
    <property type="evidence" value="ECO:0007669"/>
    <property type="project" value="UniProtKB-ARBA"/>
</dbReference>
<dbReference type="PANTHER" id="PTHR11544">
    <property type="entry name" value="COLD SHOCK DOMAIN CONTAINING PROTEINS"/>
    <property type="match status" value="1"/>
</dbReference>
<keyword evidence="4" id="KW-1185">Reference proteome</keyword>
<dbReference type="Gene3D" id="2.40.50.140">
    <property type="entry name" value="Nucleic acid-binding proteins"/>
    <property type="match status" value="1"/>
</dbReference>
<reference evidence="3 4" key="1">
    <citation type="submission" date="2018-08" db="EMBL/GenBank/DDBJ databases">
        <title>Mucilaginibacter terrae sp. nov., isolated from manganese diggings.</title>
        <authorList>
            <person name="Huang Y."/>
            <person name="Zhou Z."/>
        </authorList>
    </citation>
    <scope>NUCLEOTIDE SEQUENCE [LARGE SCALE GENOMIC DNA]</scope>
    <source>
        <strain evidence="3 4">ZH6</strain>
    </source>
</reference>
<organism evidence="3 4">
    <name type="scientific">Mucilaginibacter terrenus</name>
    <dbReference type="NCBI Taxonomy" id="2482727"/>
    <lineage>
        <taxon>Bacteria</taxon>
        <taxon>Pseudomonadati</taxon>
        <taxon>Bacteroidota</taxon>
        <taxon>Sphingobacteriia</taxon>
        <taxon>Sphingobacteriales</taxon>
        <taxon>Sphingobacteriaceae</taxon>
        <taxon>Mucilaginibacter</taxon>
    </lineage>
</organism>
<dbReference type="AlphaFoldDB" id="A0A3E2NX31"/>
<dbReference type="SUPFAM" id="SSF50249">
    <property type="entry name" value="Nucleic acid-binding proteins"/>
    <property type="match status" value="1"/>
</dbReference>
<gene>
    <name evidence="3" type="ORF">DYU05_08250</name>
</gene>
<evidence type="ECO:0000259" key="2">
    <source>
        <dbReference type="PROSITE" id="PS51857"/>
    </source>
</evidence>
<evidence type="ECO:0000313" key="3">
    <source>
        <dbReference type="EMBL" id="RFZ85575.1"/>
    </source>
</evidence>
<dbReference type="PROSITE" id="PS51857">
    <property type="entry name" value="CSD_2"/>
    <property type="match status" value="1"/>
</dbReference>
<evidence type="ECO:0000313" key="4">
    <source>
        <dbReference type="Proteomes" id="UP000260823"/>
    </source>
</evidence>
<protein>
    <submittedName>
        <fullName evidence="3">Cold shock domain-containing protein</fullName>
    </submittedName>
</protein>
<feature type="region of interest" description="Disordered" evidence="1">
    <location>
        <begin position="1"/>
        <end position="40"/>
    </location>
</feature>